<dbReference type="InterPro" id="IPR013786">
    <property type="entry name" value="AcylCoA_DH/ox_N"/>
</dbReference>
<dbReference type="FunFam" id="2.40.110.10:FF:000006">
    <property type="entry name" value="very long-chain specific acyl-CoA dehydrogenase, mitochondrial"/>
    <property type="match status" value="1"/>
</dbReference>
<dbReference type="EMBL" id="CAXLJL010000157">
    <property type="protein sequence ID" value="CAL5133736.1"/>
    <property type="molecule type" value="Genomic_DNA"/>
</dbReference>
<dbReference type="Pfam" id="PF02771">
    <property type="entry name" value="Acyl-CoA_dh_N"/>
    <property type="match status" value="1"/>
</dbReference>
<organism evidence="19 20">
    <name type="scientific">Calicophoron daubneyi</name>
    <name type="common">Rumen fluke</name>
    <name type="synonym">Paramphistomum daubneyi</name>
    <dbReference type="NCBI Taxonomy" id="300641"/>
    <lineage>
        <taxon>Eukaryota</taxon>
        <taxon>Metazoa</taxon>
        <taxon>Spiralia</taxon>
        <taxon>Lophotrochozoa</taxon>
        <taxon>Platyhelminthes</taxon>
        <taxon>Trematoda</taxon>
        <taxon>Digenea</taxon>
        <taxon>Plagiorchiida</taxon>
        <taxon>Pronocephalata</taxon>
        <taxon>Paramphistomoidea</taxon>
        <taxon>Paramphistomidae</taxon>
        <taxon>Calicophoron</taxon>
    </lineage>
</organism>
<dbReference type="GO" id="GO:0003995">
    <property type="term" value="F:acyl-CoA dehydrogenase activity"/>
    <property type="evidence" value="ECO:0007669"/>
    <property type="project" value="InterPro"/>
</dbReference>
<keyword evidence="6" id="KW-0999">Mitochondrion inner membrane</keyword>
<evidence type="ECO:0000256" key="14">
    <source>
        <dbReference type="RuleBase" id="RU362125"/>
    </source>
</evidence>
<keyword evidence="11" id="KW-0472">Membrane</keyword>
<keyword evidence="8" id="KW-0809">Transit peptide</keyword>
<evidence type="ECO:0000256" key="9">
    <source>
        <dbReference type="ARBA" id="ARBA00023002"/>
    </source>
</evidence>
<evidence type="ECO:0000259" key="16">
    <source>
        <dbReference type="Pfam" id="PF02770"/>
    </source>
</evidence>
<keyword evidence="5 14" id="KW-0285">Flavoprotein</keyword>
<reference evidence="19" key="1">
    <citation type="submission" date="2024-06" db="EMBL/GenBank/DDBJ databases">
        <authorList>
            <person name="Liu X."/>
            <person name="Lenzi L."/>
            <person name="Haldenby T S."/>
            <person name="Uol C."/>
        </authorList>
    </citation>
    <scope>NUCLEOTIDE SEQUENCE</scope>
</reference>
<dbReference type="PROSITE" id="PS00072">
    <property type="entry name" value="ACYL_COA_DH_1"/>
    <property type="match status" value="1"/>
</dbReference>
<evidence type="ECO:0000256" key="7">
    <source>
        <dbReference type="ARBA" id="ARBA00022827"/>
    </source>
</evidence>
<feature type="domain" description="Acyl-CoA dehydrogenase/oxidase C-terminal" evidence="15">
    <location>
        <begin position="349"/>
        <end position="496"/>
    </location>
</feature>
<keyword evidence="4" id="KW-0597">Phosphoprotein</keyword>
<evidence type="ECO:0000256" key="8">
    <source>
        <dbReference type="ARBA" id="ARBA00022946"/>
    </source>
</evidence>
<sequence length="688" mass="76370">MDILFMLKNFIFICSKRPLRDLSASYFWLRAVHRRAFYTSYQWTSNDFGLRRFSTKPEVVVKSNLESERVWPRQAPRLDEAVTPPTSTSVAETSTAPLLKSLFRGQLCLDLLEFPELENTRAVENVNNLHESLKEFVLRLDSTDIDRSGRFREEDLVAMANHGLFGLRVDRGYGGMGLSATQAARALEAAGLDGSVFATISAHNSLFLKALVLAGTEEQKRIYLPTLAAGKQIGAFCLSELSSGSDWKAILTEAIRTSDGKAYVINGHKTWVTNGGIASHLIVFARCRSDTAEQNSDKSDITAFIVDRNSPGVRVGETLDTIGLRGSSTTDMLFENVQVPATNILGEIGDGLQIVKRVMDEVRLDIAASTVGLLRYLISYAAEHCIQRHQFGRPIGDYGLVRAKLSNLALNAFAMESGVFFLAGLIDAQPKRDLSLELAALKIFCSEALWSGVNDCIQLTGRLGLTKYTPFERYFRDVRSLLIQGGTNETLRLMISGAGLKFVAPDMERDADHLQLFSRHPVVAFRTVWRMKLRRRGYYANSVGAGPKVTEGGASRALKDHVHPSLAQTATRLAILVQRLQSLAEALLITFRGAAVDEQMALGRIADCATDLLLVAISLGRASRSVSIGVFMHDYEMHLAKTFAKLAFRRIEANLADLAELDRNHFRVSSEILTHRRYPVEHPLTRVW</sequence>
<dbReference type="InterPro" id="IPR049448">
    <property type="entry name" value="ACAD9/ACADV-like_C"/>
</dbReference>
<dbReference type="InterPro" id="IPR037069">
    <property type="entry name" value="AcylCoA_DH/ox_N_sf"/>
</dbReference>
<evidence type="ECO:0000313" key="20">
    <source>
        <dbReference type="Proteomes" id="UP001497525"/>
    </source>
</evidence>
<evidence type="ECO:0000259" key="15">
    <source>
        <dbReference type="Pfam" id="PF00441"/>
    </source>
</evidence>
<dbReference type="Pfam" id="PF00441">
    <property type="entry name" value="Acyl-CoA_dh_1"/>
    <property type="match status" value="1"/>
</dbReference>
<dbReference type="GO" id="GO:0006631">
    <property type="term" value="P:fatty acid metabolic process"/>
    <property type="evidence" value="ECO:0007669"/>
    <property type="project" value="UniProtKB-ARBA"/>
</dbReference>
<dbReference type="Gene3D" id="1.20.140.10">
    <property type="entry name" value="Butyryl-CoA Dehydrogenase, subunit A, domain 3"/>
    <property type="match status" value="2"/>
</dbReference>
<dbReference type="Gene3D" id="2.40.110.10">
    <property type="entry name" value="Butyryl-CoA Dehydrogenase, subunit A, domain 2"/>
    <property type="match status" value="1"/>
</dbReference>
<evidence type="ECO:0000256" key="2">
    <source>
        <dbReference type="ARBA" id="ARBA00004637"/>
    </source>
</evidence>
<dbReference type="InterPro" id="IPR046373">
    <property type="entry name" value="Acyl-CoA_Oxase/DH_mid-dom_sf"/>
</dbReference>
<evidence type="ECO:0000259" key="18">
    <source>
        <dbReference type="Pfam" id="PF21343"/>
    </source>
</evidence>
<evidence type="ECO:0000256" key="3">
    <source>
        <dbReference type="ARBA" id="ARBA00009347"/>
    </source>
</evidence>
<dbReference type="Proteomes" id="UP001497525">
    <property type="component" value="Unassembled WGS sequence"/>
</dbReference>
<dbReference type="Pfam" id="PF02770">
    <property type="entry name" value="Acyl-CoA_dh_M"/>
    <property type="match status" value="1"/>
</dbReference>
<dbReference type="PANTHER" id="PTHR43884">
    <property type="entry name" value="ACYL-COA DEHYDROGENASE"/>
    <property type="match status" value="1"/>
</dbReference>
<dbReference type="Pfam" id="PF21343">
    <property type="entry name" value="ACAD9-ACADV_C"/>
    <property type="match status" value="1"/>
</dbReference>
<comment type="similarity">
    <text evidence="3 14">Belongs to the acyl-CoA dehydrogenase family.</text>
</comment>
<keyword evidence="10" id="KW-0496">Mitochondrion</keyword>
<feature type="domain" description="Acyl-CoA oxidase/dehydrogenase middle" evidence="16">
    <location>
        <begin position="235"/>
        <end position="337"/>
    </location>
</feature>
<evidence type="ECO:0008006" key="21">
    <source>
        <dbReference type="Google" id="ProtNLM"/>
    </source>
</evidence>
<comment type="cofactor">
    <cofactor evidence="1 14">
        <name>FAD</name>
        <dbReference type="ChEBI" id="CHEBI:57692"/>
    </cofactor>
</comment>
<dbReference type="InterPro" id="IPR006089">
    <property type="entry name" value="Acyl-CoA_DH_CS"/>
</dbReference>
<evidence type="ECO:0000256" key="10">
    <source>
        <dbReference type="ARBA" id="ARBA00023128"/>
    </source>
</evidence>
<feature type="domain" description="ACAD9/ACADV-like C-terminal" evidence="18">
    <location>
        <begin position="564"/>
        <end position="672"/>
    </location>
</feature>
<keyword evidence="7 14" id="KW-0274">FAD</keyword>
<keyword evidence="9 14" id="KW-0560">Oxidoreductase</keyword>
<dbReference type="InterPro" id="IPR006091">
    <property type="entry name" value="Acyl-CoA_Oxase/DH_mid-dom"/>
</dbReference>
<dbReference type="InterPro" id="IPR009075">
    <property type="entry name" value="AcylCo_DH/oxidase_C"/>
</dbReference>
<evidence type="ECO:0000313" key="19">
    <source>
        <dbReference type="EMBL" id="CAL5133736.1"/>
    </source>
</evidence>
<evidence type="ECO:0000256" key="6">
    <source>
        <dbReference type="ARBA" id="ARBA00022792"/>
    </source>
</evidence>
<dbReference type="GO" id="GO:0050660">
    <property type="term" value="F:flavin adenine dinucleotide binding"/>
    <property type="evidence" value="ECO:0007669"/>
    <property type="project" value="InterPro"/>
</dbReference>
<evidence type="ECO:0000256" key="12">
    <source>
        <dbReference type="ARBA" id="ARBA00049140"/>
    </source>
</evidence>
<comment type="catalytic activity">
    <reaction evidence="13">
        <text>octadecanoyl-CoA + oxidized [electron-transfer flavoprotein] + H(+) = (2E)-octadecenoyl-CoA + reduced [electron-transfer flavoprotein]</text>
        <dbReference type="Rhea" id="RHEA:47240"/>
        <dbReference type="Rhea" id="RHEA-COMP:10685"/>
        <dbReference type="Rhea" id="RHEA-COMP:10686"/>
        <dbReference type="ChEBI" id="CHEBI:15378"/>
        <dbReference type="ChEBI" id="CHEBI:57394"/>
        <dbReference type="ChEBI" id="CHEBI:57692"/>
        <dbReference type="ChEBI" id="CHEBI:58307"/>
        <dbReference type="ChEBI" id="CHEBI:71412"/>
    </reaction>
    <physiologicalReaction direction="left-to-right" evidence="13">
        <dbReference type="Rhea" id="RHEA:47241"/>
    </physiologicalReaction>
</comment>
<evidence type="ECO:0000256" key="13">
    <source>
        <dbReference type="ARBA" id="ARBA00049224"/>
    </source>
</evidence>
<evidence type="ECO:0000256" key="1">
    <source>
        <dbReference type="ARBA" id="ARBA00001974"/>
    </source>
</evidence>
<comment type="caution">
    <text evidence="19">The sequence shown here is derived from an EMBL/GenBank/DDBJ whole genome shotgun (WGS) entry which is preliminary data.</text>
</comment>
<dbReference type="InterPro" id="IPR009100">
    <property type="entry name" value="AcylCoA_DH/oxidase_NM_dom_sf"/>
</dbReference>
<dbReference type="InterPro" id="IPR036250">
    <property type="entry name" value="AcylCo_DH-like_C"/>
</dbReference>
<dbReference type="SUPFAM" id="SSF56645">
    <property type="entry name" value="Acyl-CoA dehydrogenase NM domain-like"/>
    <property type="match status" value="1"/>
</dbReference>
<evidence type="ECO:0000256" key="11">
    <source>
        <dbReference type="ARBA" id="ARBA00023136"/>
    </source>
</evidence>
<proteinExistence type="inferred from homology"/>
<accession>A0AAV2TCA3</accession>
<evidence type="ECO:0000256" key="5">
    <source>
        <dbReference type="ARBA" id="ARBA00022630"/>
    </source>
</evidence>
<feature type="domain" description="Acyl-CoA dehydrogenase/oxidase N-terminal" evidence="17">
    <location>
        <begin position="142"/>
        <end position="231"/>
    </location>
</feature>
<dbReference type="GO" id="GO:0005743">
    <property type="term" value="C:mitochondrial inner membrane"/>
    <property type="evidence" value="ECO:0007669"/>
    <property type="project" value="UniProtKB-SubCell"/>
</dbReference>
<gene>
    <name evidence="19" type="ORF">CDAUBV1_LOCUS6982</name>
</gene>
<name>A0AAV2TCA3_CALDB</name>
<protein>
    <recommendedName>
        <fullName evidence="21">Acyl-CoA dehydrogenase family member 9</fullName>
    </recommendedName>
</protein>
<comment type="subcellular location">
    <subcellularLocation>
        <location evidence="2">Mitochondrion inner membrane</location>
        <topology evidence="2">Peripheral membrane protein</topology>
    </subcellularLocation>
</comment>
<evidence type="ECO:0000259" key="17">
    <source>
        <dbReference type="Pfam" id="PF02771"/>
    </source>
</evidence>
<dbReference type="SUPFAM" id="SSF47203">
    <property type="entry name" value="Acyl-CoA dehydrogenase C-terminal domain-like"/>
    <property type="match status" value="1"/>
</dbReference>
<comment type="catalytic activity">
    <reaction evidence="12">
        <text>eicosanoyl-CoA + oxidized [electron-transfer flavoprotein] + H(+) = (2E)-eicosenoyl-CoA + reduced [electron-transfer flavoprotein]</text>
        <dbReference type="Rhea" id="RHEA:47236"/>
        <dbReference type="Rhea" id="RHEA-COMP:10685"/>
        <dbReference type="Rhea" id="RHEA-COMP:10686"/>
        <dbReference type="ChEBI" id="CHEBI:15378"/>
        <dbReference type="ChEBI" id="CHEBI:57380"/>
        <dbReference type="ChEBI" id="CHEBI:57692"/>
        <dbReference type="ChEBI" id="CHEBI:58307"/>
        <dbReference type="ChEBI" id="CHEBI:74691"/>
    </reaction>
    <physiologicalReaction direction="left-to-right" evidence="12">
        <dbReference type="Rhea" id="RHEA:47237"/>
    </physiologicalReaction>
</comment>
<dbReference type="Gene3D" id="1.10.540.10">
    <property type="entry name" value="Acyl-CoA dehydrogenase/oxidase, N-terminal domain"/>
    <property type="match status" value="1"/>
</dbReference>
<dbReference type="AlphaFoldDB" id="A0AAV2TCA3"/>
<evidence type="ECO:0000256" key="4">
    <source>
        <dbReference type="ARBA" id="ARBA00022553"/>
    </source>
</evidence>
<dbReference type="PANTHER" id="PTHR43884:SF9">
    <property type="entry name" value="COMPLEX I ASSEMBLY FACTOR ACAD9, MITOCHONDRIAL"/>
    <property type="match status" value="1"/>
</dbReference>